<dbReference type="EMBL" id="BLKM01000655">
    <property type="protein sequence ID" value="GFG36704.1"/>
    <property type="molecule type" value="Genomic_DNA"/>
</dbReference>
<name>A0A6L2PWV3_COPFO</name>
<evidence type="ECO:0000313" key="2">
    <source>
        <dbReference type="EMBL" id="GFG36704.1"/>
    </source>
</evidence>
<dbReference type="PANTHER" id="PTHR22093:SF0">
    <property type="entry name" value="LEUKOCYTE RECEPTOR CLUSTER MEMBER 1"/>
    <property type="match status" value="1"/>
</dbReference>
<dbReference type="InParanoid" id="A0A6L2PWV3"/>
<evidence type="ECO:0000256" key="1">
    <source>
        <dbReference type="SAM" id="MobiDB-lite"/>
    </source>
</evidence>
<dbReference type="PANTHER" id="PTHR22093">
    <property type="entry name" value="LEUKOCYTE RECEPTOR CLUSTER LRC MEMBER 1"/>
    <property type="match status" value="1"/>
</dbReference>
<organism evidence="2 3">
    <name type="scientific">Coptotermes formosanus</name>
    <name type="common">Formosan subterranean termite</name>
    <dbReference type="NCBI Taxonomy" id="36987"/>
    <lineage>
        <taxon>Eukaryota</taxon>
        <taxon>Metazoa</taxon>
        <taxon>Ecdysozoa</taxon>
        <taxon>Arthropoda</taxon>
        <taxon>Hexapoda</taxon>
        <taxon>Insecta</taxon>
        <taxon>Pterygota</taxon>
        <taxon>Neoptera</taxon>
        <taxon>Polyneoptera</taxon>
        <taxon>Dictyoptera</taxon>
        <taxon>Blattodea</taxon>
        <taxon>Blattoidea</taxon>
        <taxon>Termitoidae</taxon>
        <taxon>Rhinotermitidae</taxon>
        <taxon>Coptotermes</taxon>
    </lineage>
</organism>
<dbReference type="FunCoup" id="A0A6L2PWV3">
    <property type="interactions" value="57"/>
</dbReference>
<evidence type="ECO:0000313" key="3">
    <source>
        <dbReference type="Proteomes" id="UP000502823"/>
    </source>
</evidence>
<accession>A0A6L2PWV3</accession>
<protein>
    <recommendedName>
        <fullName evidence="4">CBF1-interacting co-repressor CIR N-terminal domain-containing protein</fullName>
    </recommendedName>
</protein>
<feature type="compositionally biased region" description="Basic and acidic residues" evidence="1">
    <location>
        <begin position="220"/>
        <end position="254"/>
    </location>
</feature>
<feature type="region of interest" description="Disordered" evidence="1">
    <location>
        <begin position="111"/>
        <end position="257"/>
    </location>
</feature>
<reference evidence="3" key="1">
    <citation type="submission" date="2020-01" db="EMBL/GenBank/DDBJ databases">
        <title>Draft genome sequence of the Termite Coptotermes fromosanus.</title>
        <authorList>
            <person name="Itakura S."/>
            <person name="Yosikawa Y."/>
            <person name="Umezawa K."/>
        </authorList>
    </citation>
    <scope>NUCLEOTIDE SEQUENCE [LARGE SCALE GENOMIC DNA]</scope>
</reference>
<dbReference type="InterPro" id="IPR039875">
    <property type="entry name" value="LENG1-like"/>
</dbReference>
<dbReference type="Proteomes" id="UP000502823">
    <property type="component" value="Unassembled WGS sequence"/>
</dbReference>
<dbReference type="AlphaFoldDB" id="A0A6L2PWV3"/>
<keyword evidence="3" id="KW-1185">Reference proteome</keyword>
<gene>
    <name evidence="2" type="ORF">Cfor_09422</name>
</gene>
<proteinExistence type="predicted"/>
<comment type="caution">
    <text evidence="2">The sequence shown here is derived from an EMBL/GenBank/DDBJ whole genome shotgun (WGS) entry which is preliminary data.</text>
</comment>
<feature type="compositionally biased region" description="Basic and acidic residues" evidence="1">
    <location>
        <begin position="123"/>
        <end position="174"/>
    </location>
</feature>
<evidence type="ECO:0008006" key="4">
    <source>
        <dbReference type="Google" id="ProtNLM"/>
    </source>
</evidence>
<dbReference type="OrthoDB" id="2159131at2759"/>
<sequence>MARVRQDEEKVAAEEKEEARRMQLAEGEARNAALHKKSLLRSGQILPVSEEPQQHVNLFEDLEQGKIVSKATNAECEKEKKEEREKYEKQIGYLTYLGQDTVEATGCVSWYNKLPDRSSSGSDSKEKKLPGDPLNDIRRYLDLGEMRRDSRKERHEEKGENKKCRESEHNEVRRANKKSKHKTYKDEKKKRARRNDSSTSSGSDTSAERADSQSSVTNLEKMRAQRLKREEEERKRSDALLAKLRGEADPKMTKSDPLPAITQLYHSQFNPHLARQNKL</sequence>
<feature type="region of interest" description="Disordered" evidence="1">
    <location>
        <begin position="1"/>
        <end position="24"/>
    </location>
</feature>